<proteinExistence type="predicted"/>
<dbReference type="Proteomes" id="UP001153331">
    <property type="component" value="Unassembled WGS sequence"/>
</dbReference>
<keyword evidence="2" id="KW-1185">Reference proteome</keyword>
<accession>A0ACC2HX81</accession>
<dbReference type="EMBL" id="JAPHNI010000899">
    <property type="protein sequence ID" value="KAJ8107576.1"/>
    <property type="molecule type" value="Genomic_DNA"/>
</dbReference>
<evidence type="ECO:0000313" key="1">
    <source>
        <dbReference type="EMBL" id="KAJ8107576.1"/>
    </source>
</evidence>
<comment type="caution">
    <text evidence="1">The sequence shown here is derived from an EMBL/GenBank/DDBJ whole genome shotgun (WGS) entry which is preliminary data.</text>
</comment>
<reference evidence="1" key="1">
    <citation type="submission" date="2022-11" db="EMBL/GenBank/DDBJ databases">
        <title>Genome Sequence of Boeremia exigua.</title>
        <authorList>
            <person name="Buettner E."/>
        </authorList>
    </citation>
    <scope>NUCLEOTIDE SEQUENCE</scope>
    <source>
        <strain evidence="1">CU02</strain>
    </source>
</reference>
<organism evidence="1 2">
    <name type="scientific">Boeremia exigua</name>
    <dbReference type="NCBI Taxonomy" id="749465"/>
    <lineage>
        <taxon>Eukaryota</taxon>
        <taxon>Fungi</taxon>
        <taxon>Dikarya</taxon>
        <taxon>Ascomycota</taxon>
        <taxon>Pezizomycotina</taxon>
        <taxon>Dothideomycetes</taxon>
        <taxon>Pleosporomycetidae</taxon>
        <taxon>Pleosporales</taxon>
        <taxon>Pleosporineae</taxon>
        <taxon>Didymellaceae</taxon>
        <taxon>Boeremia</taxon>
    </lineage>
</organism>
<name>A0ACC2HX81_9PLEO</name>
<gene>
    <name evidence="1" type="ORF">OPT61_g8770</name>
</gene>
<sequence>MIRPSKPNVDLEAACAASGVALIVRKARSAATDASTRDDAAADAMITTVEGEMDPKATESPNAVLLRSNLMVQWNSAHVVAVYRHVGDSATALGGWLACDSPIVIAPGSETTLAQLGLPESFTPARVRIRSRMFPAEKEGEFEPYKIRRRQDKPADKSTEKPAEKPAEQDGEAQGDAKPTTDGGDEIIWEEDRVSEEGAIWPMKDGKVTNWPCFFALITHVYNTLNPPFHTAILLITQPAWTPKEHEKLAQFFFEKFKTPAFGLMDAALATTWAYGVHTATIVDVGKGKTDITAVSEFIPHIQGRIVSLSGSGGEAFTEALHTKLKSKGFNRDMCEQLKKSPICEILPEGTPLPGNGKSNEEKITNPAAAASTGALGSGPAAAAAVGNVPRGPGPDTEVGEEDGAENEGVLDVASIVAGGKMNEYLAKKEKEKQDKSNARKKGAPAPEANKPVRLPNSRREKATFMYEDHALLDALKNSDLGTQGMADAKAALDEGPNKKAHEDGENGEAVESNGAGETASSRSGHIRREIEVGTERFLADSNGALEKIADAVHRAISSVDEVNKRSELWDSLVICGNGSRLRGFKEALLQTLQSKYLISPSSATIFTSEIPSNISTPAGTGANTPQPQLGPHGGSGVNPLLFAATTSQNLMSHGGNPLMGSMSHNSHSSHGQTPTSIKTVKPPEYFPEWKDVGFDESAFLGAQVAAKVIFVVDQGQRNSRLQPLEGAASESVLEVGLEYLDWSLMATDILA</sequence>
<evidence type="ECO:0000313" key="2">
    <source>
        <dbReference type="Proteomes" id="UP001153331"/>
    </source>
</evidence>
<protein>
    <submittedName>
        <fullName evidence="1">Uncharacterized protein</fullName>
    </submittedName>
</protein>